<reference evidence="1 2" key="1">
    <citation type="submission" date="2019-11" db="EMBL/GenBank/DDBJ databases">
        <title>Whole genome sequence of Oryza granulata.</title>
        <authorList>
            <person name="Li W."/>
        </authorList>
    </citation>
    <scope>NUCLEOTIDE SEQUENCE [LARGE SCALE GENOMIC DNA]</scope>
    <source>
        <strain evidence="2">cv. Menghai</strain>
        <tissue evidence="1">Leaf</tissue>
    </source>
</reference>
<evidence type="ECO:0000313" key="1">
    <source>
        <dbReference type="EMBL" id="KAF0917214.1"/>
    </source>
</evidence>
<dbReference type="AlphaFoldDB" id="A0A6G1DYM5"/>
<proteinExistence type="predicted"/>
<accession>A0A6G1DYM5</accession>
<evidence type="ECO:0000313" key="2">
    <source>
        <dbReference type="Proteomes" id="UP000479710"/>
    </source>
</evidence>
<keyword evidence="2" id="KW-1185">Reference proteome</keyword>
<sequence length="97" mass="10530">MRRPPRPSSGNHPSAAAEANRRLRLLASASPSSAVWYYFSSCGSTAKSAAAPLDRRCAGTEFLLLELGYLLLLELEPLLHLKLVWSRSSSSSGFLPL</sequence>
<organism evidence="1 2">
    <name type="scientific">Oryza meyeriana var. granulata</name>
    <dbReference type="NCBI Taxonomy" id="110450"/>
    <lineage>
        <taxon>Eukaryota</taxon>
        <taxon>Viridiplantae</taxon>
        <taxon>Streptophyta</taxon>
        <taxon>Embryophyta</taxon>
        <taxon>Tracheophyta</taxon>
        <taxon>Spermatophyta</taxon>
        <taxon>Magnoliopsida</taxon>
        <taxon>Liliopsida</taxon>
        <taxon>Poales</taxon>
        <taxon>Poaceae</taxon>
        <taxon>BOP clade</taxon>
        <taxon>Oryzoideae</taxon>
        <taxon>Oryzeae</taxon>
        <taxon>Oryzinae</taxon>
        <taxon>Oryza</taxon>
        <taxon>Oryza meyeriana</taxon>
    </lineage>
</organism>
<protein>
    <submittedName>
        <fullName evidence="1">Uncharacterized protein</fullName>
    </submittedName>
</protein>
<name>A0A6G1DYM5_9ORYZ</name>
<dbReference type="EMBL" id="SPHZ02000005">
    <property type="protein sequence ID" value="KAF0917214.1"/>
    <property type="molecule type" value="Genomic_DNA"/>
</dbReference>
<dbReference type="Proteomes" id="UP000479710">
    <property type="component" value="Unassembled WGS sequence"/>
</dbReference>
<comment type="caution">
    <text evidence="1">The sequence shown here is derived from an EMBL/GenBank/DDBJ whole genome shotgun (WGS) entry which is preliminary data.</text>
</comment>
<gene>
    <name evidence="1" type="ORF">E2562_017117</name>
</gene>